<dbReference type="CDD" id="cd14014">
    <property type="entry name" value="STKc_PknB_like"/>
    <property type="match status" value="1"/>
</dbReference>
<protein>
    <recommendedName>
        <fullName evidence="1">non-specific serine/threonine protein kinase</fullName>
        <ecNumber evidence="1">2.7.11.1</ecNumber>
    </recommendedName>
</protein>
<dbReference type="PANTHER" id="PTHR43671">
    <property type="entry name" value="SERINE/THREONINE-PROTEIN KINASE NEK"/>
    <property type="match status" value="1"/>
</dbReference>
<dbReference type="EC" id="2.7.11.1" evidence="1"/>
<keyword evidence="5" id="KW-0067">ATP-binding</keyword>
<feature type="domain" description="Protein kinase" evidence="7">
    <location>
        <begin position="1"/>
        <end position="263"/>
    </location>
</feature>
<dbReference type="PANTHER" id="PTHR43671:SF13">
    <property type="entry name" value="SERINE_THREONINE-PROTEIN KINASE NEK2"/>
    <property type="match status" value="1"/>
</dbReference>
<evidence type="ECO:0000256" key="1">
    <source>
        <dbReference type="ARBA" id="ARBA00012513"/>
    </source>
</evidence>
<dbReference type="InterPro" id="IPR000719">
    <property type="entry name" value="Prot_kinase_dom"/>
</dbReference>
<evidence type="ECO:0000256" key="2">
    <source>
        <dbReference type="ARBA" id="ARBA00022679"/>
    </source>
</evidence>
<evidence type="ECO:0000313" key="9">
    <source>
        <dbReference type="Proteomes" id="UP000034883"/>
    </source>
</evidence>
<keyword evidence="4 8" id="KW-0418">Kinase</keyword>
<dbReference type="AlphaFoldDB" id="A0A0F6SFJ2"/>
<evidence type="ECO:0000259" key="7">
    <source>
        <dbReference type="PROSITE" id="PS50011"/>
    </source>
</evidence>
<sequence length="447" mass="49464">MAELFRAFTFDDVDGHQLNVAIKRLLPHFREDKSFVDMLTDEFKLVSYLKHPNIAEVYELVELDDALIISMEYVDGKDLRSTVEKAKEQGLALALDDVVYVVARSLEGLHHAHVARDPKNEPLRIVHRDFSPSNVLLGYDGTVKLCDFGIAKATHNRIQTKTGIIKGKVKYMSPEQAFGRKLDWRSDVFSAGSVLYELSTHQAPFSAPNEIDLIFAVREANPTPAREVSPAIPEQLAKIIEKAMARSRSARFQSALEFRNALLTFLRRYNPSYRRNKLAQFMKRVWRDEIERELRAMEDYVVDVSAVAPADLGKNLIASALGPDAPFSRFSPSPTRSTSAKEGAGDGDDAVHHAKTEILDARAQQLAAAMRPRPSTTKGARPVTAPPPPPKPPGGSQRPPPPPPRVPPPPRAARPGTANRGAPSADPNDPIHNEKTVVADPRRGPTR</sequence>
<feature type="compositionally biased region" description="Pro residues" evidence="6">
    <location>
        <begin position="384"/>
        <end position="412"/>
    </location>
</feature>
<name>A0A0F6SFJ2_9BACT</name>
<feature type="region of interest" description="Disordered" evidence="6">
    <location>
        <begin position="365"/>
        <end position="447"/>
    </location>
</feature>
<feature type="compositionally biased region" description="Low complexity" evidence="6">
    <location>
        <begin position="326"/>
        <end position="338"/>
    </location>
</feature>
<dbReference type="InterPro" id="IPR050660">
    <property type="entry name" value="NEK_Ser/Thr_kinase"/>
</dbReference>
<dbReference type="GO" id="GO:0005524">
    <property type="term" value="F:ATP binding"/>
    <property type="evidence" value="ECO:0007669"/>
    <property type="project" value="UniProtKB-KW"/>
</dbReference>
<dbReference type="STRING" id="927083.DB32_004188"/>
<dbReference type="PROSITE" id="PS50011">
    <property type="entry name" value="PROTEIN_KINASE_DOM"/>
    <property type="match status" value="1"/>
</dbReference>
<dbReference type="Proteomes" id="UP000034883">
    <property type="component" value="Chromosome"/>
</dbReference>
<accession>A0A0F6SFJ2</accession>
<organism evidence="8 9">
    <name type="scientific">Sandaracinus amylolyticus</name>
    <dbReference type="NCBI Taxonomy" id="927083"/>
    <lineage>
        <taxon>Bacteria</taxon>
        <taxon>Pseudomonadati</taxon>
        <taxon>Myxococcota</taxon>
        <taxon>Polyangia</taxon>
        <taxon>Polyangiales</taxon>
        <taxon>Sandaracinaceae</taxon>
        <taxon>Sandaracinus</taxon>
    </lineage>
</organism>
<dbReference type="GO" id="GO:0004674">
    <property type="term" value="F:protein serine/threonine kinase activity"/>
    <property type="evidence" value="ECO:0007669"/>
    <property type="project" value="UniProtKB-KW"/>
</dbReference>
<keyword evidence="9" id="KW-1185">Reference proteome</keyword>
<reference evidence="8 9" key="1">
    <citation type="submission" date="2015-03" db="EMBL/GenBank/DDBJ databases">
        <title>Genome assembly of Sandaracinus amylolyticus DSM 53668.</title>
        <authorList>
            <person name="Sharma G."/>
            <person name="Subramanian S."/>
        </authorList>
    </citation>
    <scope>NUCLEOTIDE SEQUENCE [LARGE SCALE GENOMIC DNA]</scope>
    <source>
        <strain evidence="8 9">DSM 53668</strain>
    </source>
</reference>
<dbReference type="SUPFAM" id="SSF56112">
    <property type="entry name" value="Protein kinase-like (PK-like)"/>
    <property type="match status" value="1"/>
</dbReference>
<dbReference type="KEGG" id="samy:DB32_004188"/>
<dbReference type="Gene3D" id="1.10.510.10">
    <property type="entry name" value="Transferase(Phosphotransferase) domain 1"/>
    <property type="match status" value="1"/>
</dbReference>
<dbReference type="EMBL" id="CP011125">
    <property type="protein sequence ID" value="AKF07039.1"/>
    <property type="molecule type" value="Genomic_DNA"/>
</dbReference>
<evidence type="ECO:0000313" key="8">
    <source>
        <dbReference type="EMBL" id="AKF07039.1"/>
    </source>
</evidence>
<keyword evidence="3" id="KW-0547">Nucleotide-binding</keyword>
<gene>
    <name evidence="8" type="ORF">DB32_004188</name>
</gene>
<dbReference type="InterPro" id="IPR011009">
    <property type="entry name" value="Kinase-like_dom_sf"/>
</dbReference>
<proteinExistence type="predicted"/>
<feature type="region of interest" description="Disordered" evidence="6">
    <location>
        <begin position="322"/>
        <end position="349"/>
    </location>
</feature>
<keyword evidence="2" id="KW-0808">Transferase</keyword>
<feature type="compositionally biased region" description="Basic and acidic residues" evidence="6">
    <location>
        <begin position="429"/>
        <end position="447"/>
    </location>
</feature>
<dbReference type="InterPro" id="IPR008266">
    <property type="entry name" value="Tyr_kinase_AS"/>
</dbReference>
<evidence type="ECO:0000256" key="5">
    <source>
        <dbReference type="ARBA" id="ARBA00022840"/>
    </source>
</evidence>
<evidence type="ECO:0000256" key="6">
    <source>
        <dbReference type="SAM" id="MobiDB-lite"/>
    </source>
</evidence>
<dbReference type="Pfam" id="PF00069">
    <property type="entry name" value="Pkinase"/>
    <property type="match status" value="1"/>
</dbReference>
<keyword evidence="8" id="KW-0723">Serine/threonine-protein kinase</keyword>
<dbReference type="Gene3D" id="3.30.200.20">
    <property type="entry name" value="Phosphorylase Kinase, domain 1"/>
    <property type="match status" value="1"/>
</dbReference>
<feature type="compositionally biased region" description="Low complexity" evidence="6">
    <location>
        <begin position="413"/>
        <end position="423"/>
    </location>
</feature>
<dbReference type="PROSITE" id="PS00109">
    <property type="entry name" value="PROTEIN_KINASE_TYR"/>
    <property type="match status" value="1"/>
</dbReference>
<evidence type="ECO:0000256" key="3">
    <source>
        <dbReference type="ARBA" id="ARBA00022741"/>
    </source>
</evidence>
<evidence type="ECO:0000256" key="4">
    <source>
        <dbReference type="ARBA" id="ARBA00022777"/>
    </source>
</evidence>